<sequence>MELQFVEKGFDYAGKRKKWLFLLASLGFTGYDAFKIYHSPSIIRKRKRLSKLLGALISVSEAVSESAAAVGVVSRDMKEFVQSDSDQLPNSLKQISKITRYCEFSDSLVRLRAGQIKRAGGFQIFSFLNEEYFSIFMEIVWAPLKN</sequence>
<organism evidence="1 2">
    <name type="scientific">Acacia crassicarpa</name>
    <name type="common">northern wattle</name>
    <dbReference type="NCBI Taxonomy" id="499986"/>
    <lineage>
        <taxon>Eukaryota</taxon>
        <taxon>Viridiplantae</taxon>
        <taxon>Streptophyta</taxon>
        <taxon>Embryophyta</taxon>
        <taxon>Tracheophyta</taxon>
        <taxon>Spermatophyta</taxon>
        <taxon>Magnoliopsida</taxon>
        <taxon>eudicotyledons</taxon>
        <taxon>Gunneridae</taxon>
        <taxon>Pentapetalae</taxon>
        <taxon>rosids</taxon>
        <taxon>fabids</taxon>
        <taxon>Fabales</taxon>
        <taxon>Fabaceae</taxon>
        <taxon>Caesalpinioideae</taxon>
        <taxon>mimosoid clade</taxon>
        <taxon>Acacieae</taxon>
        <taxon>Acacia</taxon>
    </lineage>
</organism>
<dbReference type="EMBL" id="JAWXYG010000007">
    <property type="protein sequence ID" value="KAK4267464.1"/>
    <property type="molecule type" value="Genomic_DNA"/>
</dbReference>
<evidence type="ECO:0000313" key="2">
    <source>
        <dbReference type="Proteomes" id="UP001293593"/>
    </source>
</evidence>
<dbReference type="Proteomes" id="UP001293593">
    <property type="component" value="Unassembled WGS sequence"/>
</dbReference>
<proteinExistence type="predicted"/>
<dbReference type="PANTHER" id="PTHR21477">
    <property type="entry name" value="ZGC:172139"/>
    <property type="match status" value="1"/>
</dbReference>
<evidence type="ECO:0000313" key="1">
    <source>
        <dbReference type="EMBL" id="KAK4267464.1"/>
    </source>
</evidence>
<accession>A0AAE1JG71</accession>
<keyword evidence="2" id="KW-1185">Reference proteome</keyword>
<dbReference type="AlphaFoldDB" id="A0AAE1JG71"/>
<dbReference type="PANTHER" id="PTHR21477:SF12">
    <property type="entry name" value="PROTEIN PHLOEM PROTEIN 2-LIKE A10"/>
    <property type="match status" value="1"/>
</dbReference>
<comment type="caution">
    <text evidence="1">The sequence shown here is derived from an EMBL/GenBank/DDBJ whole genome shotgun (WGS) entry which is preliminary data.</text>
</comment>
<protein>
    <submittedName>
        <fullName evidence="1">Uncharacterized protein</fullName>
    </submittedName>
</protein>
<name>A0AAE1JG71_9FABA</name>
<reference evidence="1" key="1">
    <citation type="submission" date="2023-10" db="EMBL/GenBank/DDBJ databases">
        <title>Chromosome-level genome of the transformable northern wattle, Acacia crassicarpa.</title>
        <authorList>
            <person name="Massaro I."/>
            <person name="Sinha N.R."/>
            <person name="Poethig S."/>
            <person name="Leichty A.R."/>
        </authorList>
    </citation>
    <scope>NUCLEOTIDE SEQUENCE</scope>
    <source>
        <strain evidence="1">Acra3RX</strain>
        <tissue evidence="1">Leaf</tissue>
    </source>
</reference>
<dbReference type="InterPro" id="IPR019141">
    <property type="entry name" value="DUF2045"/>
</dbReference>
<gene>
    <name evidence="1" type="ORF">QN277_024242</name>
</gene>